<comment type="similarity">
    <text evidence="3">Belongs to the peptidase M16 family.</text>
</comment>
<dbReference type="Pfam" id="PF16187">
    <property type="entry name" value="Peptidase_M16_M"/>
    <property type="match status" value="1"/>
</dbReference>
<evidence type="ECO:0000313" key="18">
    <source>
        <dbReference type="EMBL" id="RKS84615.1"/>
    </source>
</evidence>
<dbReference type="EC" id="3.4.24.55" evidence="4"/>
<dbReference type="PANTHER" id="PTHR43690:SF18">
    <property type="entry name" value="INSULIN-DEGRADING ENZYME-RELATED"/>
    <property type="match status" value="1"/>
</dbReference>
<dbReference type="PANTHER" id="PTHR43690">
    <property type="entry name" value="NARDILYSIN"/>
    <property type="match status" value="1"/>
</dbReference>
<gene>
    <name evidence="18" type="ORF">DES39_1825</name>
</gene>
<dbReference type="GO" id="GO:0046872">
    <property type="term" value="F:metal ion binding"/>
    <property type="evidence" value="ECO:0007669"/>
    <property type="project" value="UniProtKB-KW"/>
</dbReference>
<keyword evidence="10" id="KW-0482">Metalloprotease</keyword>
<dbReference type="Pfam" id="PF22456">
    <property type="entry name" value="PqqF-like_C_4"/>
    <property type="match status" value="1"/>
</dbReference>
<evidence type="ECO:0000256" key="6">
    <source>
        <dbReference type="ARBA" id="ARBA00022670"/>
    </source>
</evidence>
<accession>A0A495RB24</accession>
<evidence type="ECO:0000256" key="11">
    <source>
        <dbReference type="ARBA" id="ARBA00029597"/>
    </source>
</evidence>
<comment type="caution">
    <text evidence="18">The sequence shown here is derived from an EMBL/GenBank/DDBJ whole genome shotgun (WGS) entry which is preliminary data.</text>
</comment>
<evidence type="ECO:0000256" key="10">
    <source>
        <dbReference type="ARBA" id="ARBA00023049"/>
    </source>
</evidence>
<dbReference type="AlphaFoldDB" id="A0A495RB24"/>
<dbReference type="InterPro" id="IPR032632">
    <property type="entry name" value="Peptidase_M16_M"/>
</dbReference>
<evidence type="ECO:0000256" key="1">
    <source>
        <dbReference type="ARBA" id="ARBA00001947"/>
    </source>
</evidence>
<dbReference type="Proteomes" id="UP000278542">
    <property type="component" value="Unassembled WGS sequence"/>
</dbReference>
<feature type="domain" description="Peptidase M16 N-terminal" evidence="14">
    <location>
        <begin position="59"/>
        <end position="197"/>
    </location>
</feature>
<dbReference type="EMBL" id="RBWY01000004">
    <property type="protein sequence ID" value="RKS84615.1"/>
    <property type="molecule type" value="Genomic_DNA"/>
</dbReference>
<keyword evidence="8" id="KW-0378">Hydrolase</keyword>
<sequence>MMKNNYLILSMYLLGLWWSIMPVYGVDNTVPYTIVSNTINKSERDDRNYQVIQLENQMKVLLISDPSAVKSLASLALPVGSLQDPMSQQGLAHYTEHMVLMGSKKYPQPSSFSEYLTQHAGSYNASTAKYRTTFYFEVENSAFDGAVDRLADAIEAPLLNPSNADKERHAVDAELTMARANDGFRIGQVDAETINPKHPAAMFSGGNLETLSDKPNSVLQQELAKFHQNNYSANIMVGVLYSDQPLNQLAQLAVDTFGRIVNKDITVKPITEVALTPDTLGKWIYMQPAQPKKMLYIQFPMENDLTKFADKTDEYIGYMISNRSPDTLFDKLQKKGLIESISSSSDPIRYGNSGIFGIYVNLTDKGSAMRNEVIADIFAYLSLLSKQGISQDYYDEIKKVLQLQFKYPDITRDMSYVEWLSSQMLFYPTEHILDSDYVATNFNPQAIAARLKGLTPENARIWVIAPNEQTDKLAYFVNAPYHIEDITAGDLKHLHALIHNHDFSLPLINPYIVDNFELVTQSNDKRAQDDTFNASGNHMHFSSQYFANEPKAAIILSLRNNWAFDSAKRQVMFSLLDYIVSRELATLDFQANVAGVDLSTSADSGLSITLSGFNQHLDEMLVEILATYHNALIDKNTLELAKSWYLEKLAAADYANSYSLALQPINALSSIPYFERETKKSLVEAITPAQLVQYRQQLLFDSVPYMFSLGNLSYEQSAKMYQDIRQTLNEKSQYQKNQTIKIAYKSDAIISKNTQTTDNALLMAFVPKGYDKITSQITSYLLYKIISPWFYDQLRSQEQLGYAVFSPPIAVGDSTGIGFLIQSNQYDPAYLNERYQAFYPIILDKLNALTDEQFAQYRQATIDELSLPPQTLDEEFSDYLGDYYQSLFDFKSKQQRIVRLSKLTKTELIEFYRQAVMAPNGLVIASEVLGQQPDKTMKAVSGLTPYQGAKALQDKLLQD</sequence>
<evidence type="ECO:0000259" key="15">
    <source>
        <dbReference type="Pfam" id="PF05193"/>
    </source>
</evidence>
<evidence type="ECO:0000256" key="5">
    <source>
        <dbReference type="ARBA" id="ARBA00017565"/>
    </source>
</evidence>
<dbReference type="InterPro" id="IPR050626">
    <property type="entry name" value="Peptidase_M16"/>
</dbReference>
<comment type="function">
    <text evidence="2">Endopeptidase that degrades small peptides of less than 7 kDa, such as glucagon and insulin.</text>
</comment>
<evidence type="ECO:0000256" key="12">
    <source>
        <dbReference type="ARBA" id="ARBA00031184"/>
    </source>
</evidence>
<dbReference type="InterPro" id="IPR007863">
    <property type="entry name" value="Peptidase_M16_C"/>
</dbReference>
<organism evidence="18 19">
    <name type="scientific">Orbus hercynius</name>
    <dbReference type="NCBI Taxonomy" id="593135"/>
    <lineage>
        <taxon>Bacteria</taxon>
        <taxon>Pseudomonadati</taxon>
        <taxon>Pseudomonadota</taxon>
        <taxon>Gammaproteobacteria</taxon>
        <taxon>Orbales</taxon>
        <taxon>Orbaceae</taxon>
        <taxon>Orbus</taxon>
    </lineage>
</organism>
<feature type="domain" description="Peptidase M16 middle/third" evidence="16">
    <location>
        <begin position="405"/>
        <end position="678"/>
    </location>
</feature>
<dbReference type="GO" id="GO:0004222">
    <property type="term" value="F:metalloendopeptidase activity"/>
    <property type="evidence" value="ECO:0007669"/>
    <property type="project" value="UniProtKB-EC"/>
</dbReference>
<dbReference type="InterPro" id="IPR011249">
    <property type="entry name" value="Metalloenz_LuxS/M16"/>
</dbReference>
<dbReference type="InterPro" id="IPR011765">
    <property type="entry name" value="Pept_M16_N"/>
</dbReference>
<evidence type="ECO:0000256" key="13">
    <source>
        <dbReference type="ARBA" id="ARBA00033450"/>
    </source>
</evidence>
<reference evidence="18 19" key="1">
    <citation type="submission" date="2018-10" db="EMBL/GenBank/DDBJ databases">
        <title>Genomic Encyclopedia of Type Strains, Phase IV (KMG-IV): sequencing the most valuable type-strain genomes for metagenomic binning, comparative biology and taxonomic classification.</title>
        <authorList>
            <person name="Goeker M."/>
        </authorList>
    </citation>
    <scope>NUCLEOTIDE SEQUENCE [LARGE SCALE GENOMIC DNA]</scope>
    <source>
        <strain evidence="18 19">DSM 22228</strain>
    </source>
</reference>
<dbReference type="RefSeq" id="WP_170143381.1">
    <property type="nucleotide sequence ID" value="NZ_RBWY01000004.1"/>
</dbReference>
<dbReference type="GO" id="GO:0006508">
    <property type="term" value="P:proteolysis"/>
    <property type="evidence" value="ECO:0007669"/>
    <property type="project" value="UniProtKB-KW"/>
</dbReference>
<evidence type="ECO:0000256" key="3">
    <source>
        <dbReference type="ARBA" id="ARBA00007261"/>
    </source>
</evidence>
<keyword evidence="19" id="KW-1185">Reference proteome</keyword>
<keyword evidence="9" id="KW-0862">Zinc</keyword>
<proteinExistence type="inferred from homology"/>
<evidence type="ECO:0000259" key="17">
    <source>
        <dbReference type="Pfam" id="PF22456"/>
    </source>
</evidence>
<feature type="domain" description="Coenzyme PQQ synthesis protein F-like C-terminal lobe" evidence="17">
    <location>
        <begin position="781"/>
        <end position="879"/>
    </location>
</feature>
<dbReference type="Pfam" id="PF00675">
    <property type="entry name" value="Peptidase_M16"/>
    <property type="match status" value="1"/>
</dbReference>
<evidence type="ECO:0000256" key="7">
    <source>
        <dbReference type="ARBA" id="ARBA00022723"/>
    </source>
</evidence>
<evidence type="ECO:0000256" key="2">
    <source>
        <dbReference type="ARBA" id="ARBA00002184"/>
    </source>
</evidence>
<evidence type="ECO:0000256" key="9">
    <source>
        <dbReference type="ARBA" id="ARBA00022833"/>
    </source>
</evidence>
<feature type="domain" description="Peptidase M16 C-terminal" evidence="15">
    <location>
        <begin position="221"/>
        <end position="401"/>
    </location>
</feature>
<evidence type="ECO:0000256" key="4">
    <source>
        <dbReference type="ARBA" id="ARBA00012449"/>
    </source>
</evidence>
<evidence type="ECO:0000256" key="8">
    <source>
        <dbReference type="ARBA" id="ARBA00022801"/>
    </source>
</evidence>
<dbReference type="InterPro" id="IPR054734">
    <property type="entry name" value="PqqF-like_C_4"/>
</dbReference>
<keyword evidence="6" id="KW-0645">Protease</keyword>
<dbReference type="Gene3D" id="3.30.830.10">
    <property type="entry name" value="Metalloenzyme, LuxS/M16 peptidase-like"/>
    <property type="match status" value="4"/>
</dbReference>
<comment type="cofactor">
    <cofactor evidence="1">
        <name>Zn(2+)</name>
        <dbReference type="ChEBI" id="CHEBI:29105"/>
    </cofactor>
</comment>
<dbReference type="NCBIfam" id="NF011681">
    <property type="entry name" value="PRK15101.1"/>
    <property type="match status" value="1"/>
</dbReference>
<dbReference type="SUPFAM" id="SSF63411">
    <property type="entry name" value="LuxS/MPP-like metallohydrolase"/>
    <property type="match status" value="4"/>
</dbReference>
<evidence type="ECO:0000259" key="14">
    <source>
        <dbReference type="Pfam" id="PF00675"/>
    </source>
</evidence>
<evidence type="ECO:0000259" key="16">
    <source>
        <dbReference type="Pfam" id="PF16187"/>
    </source>
</evidence>
<dbReference type="FunFam" id="3.30.830.10:FF:000012">
    <property type="entry name" value="Protease 3"/>
    <property type="match status" value="1"/>
</dbReference>
<name>A0A495RB24_9GAMM</name>
<protein>
    <recommendedName>
        <fullName evidence="5">Protease 3</fullName>
        <ecNumber evidence="4">3.4.24.55</ecNumber>
    </recommendedName>
    <alternativeName>
        <fullName evidence="13">Pitrilysin</fullName>
    </alternativeName>
    <alternativeName>
        <fullName evidence="12">Protease III</fullName>
    </alternativeName>
    <alternativeName>
        <fullName evidence="11">Protease pi</fullName>
    </alternativeName>
</protein>
<keyword evidence="7" id="KW-0479">Metal-binding</keyword>
<evidence type="ECO:0000313" key="19">
    <source>
        <dbReference type="Proteomes" id="UP000278542"/>
    </source>
</evidence>
<dbReference type="Pfam" id="PF05193">
    <property type="entry name" value="Peptidase_M16_C"/>
    <property type="match status" value="1"/>
</dbReference>